<evidence type="ECO:0000256" key="8">
    <source>
        <dbReference type="ARBA" id="ARBA00023012"/>
    </source>
</evidence>
<dbReference type="InterPro" id="IPR005467">
    <property type="entry name" value="His_kinase_dom"/>
</dbReference>
<dbReference type="EMBL" id="CAHS01000015">
    <property type="protein sequence ID" value="CCG87965.1"/>
    <property type="molecule type" value="Genomic_DNA"/>
</dbReference>
<evidence type="ECO:0000313" key="11">
    <source>
        <dbReference type="Proteomes" id="UP000018217"/>
    </source>
</evidence>
<keyword evidence="3" id="KW-0597">Phosphoprotein</keyword>
<dbReference type="GO" id="GO:0016020">
    <property type="term" value="C:membrane"/>
    <property type="evidence" value="ECO:0007669"/>
    <property type="project" value="InterPro"/>
</dbReference>
<dbReference type="InterPro" id="IPR003594">
    <property type="entry name" value="HATPase_dom"/>
</dbReference>
<evidence type="ECO:0000256" key="6">
    <source>
        <dbReference type="ARBA" id="ARBA00022777"/>
    </source>
</evidence>
<dbReference type="Gene3D" id="3.30.565.10">
    <property type="entry name" value="Histidine kinase-like ATPase, C-terminal domain"/>
    <property type="match status" value="1"/>
</dbReference>
<keyword evidence="4 10" id="KW-0808">Transferase</keyword>
<feature type="domain" description="Histidine kinase" evidence="9">
    <location>
        <begin position="129"/>
        <end position="323"/>
    </location>
</feature>
<dbReference type="RefSeq" id="WP_023655744.1">
    <property type="nucleotide sequence ID" value="NZ_CAHS01000015.1"/>
</dbReference>
<evidence type="ECO:0000256" key="1">
    <source>
        <dbReference type="ARBA" id="ARBA00000085"/>
    </source>
</evidence>
<reference evidence="10 11" key="1">
    <citation type="journal article" date="2013" name="Syst. Appl. Microbiol.">
        <title>Phylogenetic position and virulence apparatus of the pear flower necrosis pathogen Erwinia piriflorinigrans CFBP 5888T as assessed by comparative genomics.</title>
        <authorList>
            <person name="Smits T.H."/>
            <person name="Rezzonico F."/>
            <person name="Lopez M.M."/>
            <person name="Blom J."/>
            <person name="Goesmann A."/>
            <person name="Frey J.E."/>
            <person name="Duffy B."/>
        </authorList>
    </citation>
    <scope>NUCLEOTIDE SEQUENCE [LARGE SCALE GENOMIC DNA]</scope>
    <source>
        <strain evidence="11">CFBP5888</strain>
    </source>
</reference>
<keyword evidence="6 10" id="KW-0418">Kinase</keyword>
<dbReference type="InterPro" id="IPR011712">
    <property type="entry name" value="Sig_transdc_His_kin_sub3_dim/P"/>
</dbReference>
<organism evidence="10 11">
    <name type="scientific">Erwinia piriflorinigrans CFBP 5888</name>
    <dbReference type="NCBI Taxonomy" id="1161919"/>
    <lineage>
        <taxon>Bacteria</taxon>
        <taxon>Pseudomonadati</taxon>
        <taxon>Pseudomonadota</taxon>
        <taxon>Gammaproteobacteria</taxon>
        <taxon>Enterobacterales</taxon>
        <taxon>Erwiniaceae</taxon>
        <taxon>Erwinia</taxon>
    </lineage>
</organism>
<dbReference type="Proteomes" id="UP000018217">
    <property type="component" value="Unassembled WGS sequence"/>
</dbReference>
<dbReference type="GO" id="GO:0000155">
    <property type="term" value="F:phosphorelay sensor kinase activity"/>
    <property type="evidence" value="ECO:0007669"/>
    <property type="project" value="InterPro"/>
</dbReference>
<keyword evidence="5" id="KW-0547">Nucleotide-binding</keyword>
<dbReference type="PANTHER" id="PTHR24421:SF10">
    <property type="entry name" value="NITRATE_NITRITE SENSOR PROTEIN NARQ"/>
    <property type="match status" value="1"/>
</dbReference>
<evidence type="ECO:0000256" key="3">
    <source>
        <dbReference type="ARBA" id="ARBA00022553"/>
    </source>
</evidence>
<comment type="caution">
    <text evidence="10">The sequence shown here is derived from an EMBL/GenBank/DDBJ whole genome shotgun (WGS) entry which is preliminary data.</text>
</comment>
<dbReference type="PANTHER" id="PTHR24421">
    <property type="entry name" value="NITRATE/NITRITE SENSOR PROTEIN NARX-RELATED"/>
    <property type="match status" value="1"/>
</dbReference>
<dbReference type="PROSITE" id="PS50109">
    <property type="entry name" value="HIS_KIN"/>
    <property type="match status" value="1"/>
</dbReference>
<accession>V5ZAM2</accession>
<dbReference type="SMART" id="SM00387">
    <property type="entry name" value="HATPase_c"/>
    <property type="match status" value="1"/>
</dbReference>
<keyword evidence="7" id="KW-0067">ATP-binding</keyword>
<evidence type="ECO:0000313" key="10">
    <source>
        <dbReference type="EMBL" id="CCG87965.1"/>
    </source>
</evidence>
<evidence type="ECO:0000256" key="5">
    <source>
        <dbReference type="ARBA" id="ARBA00022741"/>
    </source>
</evidence>
<sequence length="332" mass="37083">MKNANLRQANHHLRLLYACSERLNLSHQGSPAFQQTLLLVVSHEKLNWMELSTPEFGILSAGKKVSQSPWNSLQLRSPSRRPPYGTLRWQGTSHQKLLKSIAVLITNALERWHKQQQRQSLLIQQERATIAGELHDSLAQSLTFQRIQLVRLRETLKRGCPTALSIIAESEQALSSASRQLRELLSTFRLRIAPASLLQTLEQVIAPLHPQASPQITLACTFSGQLAAQQQIHVVHIIREALLNALHHAQATQISVDVRLLPQGNLSMTIKDNGVGIASLQEPEGHYGLNIMNERANRLNGTLLIERPAAGGTCVSLYFTPMTKIFSDQEQL</sequence>
<dbReference type="InterPro" id="IPR050482">
    <property type="entry name" value="Sensor_HK_TwoCompSys"/>
</dbReference>
<dbReference type="OrthoDB" id="9811306at2"/>
<name>V5ZAM2_9GAMM</name>
<evidence type="ECO:0000259" key="9">
    <source>
        <dbReference type="PROSITE" id="PS50109"/>
    </source>
</evidence>
<evidence type="ECO:0000256" key="2">
    <source>
        <dbReference type="ARBA" id="ARBA00012438"/>
    </source>
</evidence>
<dbReference type="CDD" id="cd16917">
    <property type="entry name" value="HATPase_UhpB-NarQ-NarX-like"/>
    <property type="match status" value="1"/>
</dbReference>
<evidence type="ECO:0000256" key="7">
    <source>
        <dbReference type="ARBA" id="ARBA00022840"/>
    </source>
</evidence>
<proteinExistence type="predicted"/>
<keyword evidence="11" id="KW-1185">Reference proteome</keyword>
<dbReference type="SUPFAM" id="SSF55874">
    <property type="entry name" value="ATPase domain of HSP90 chaperone/DNA topoisomerase II/histidine kinase"/>
    <property type="match status" value="1"/>
</dbReference>
<comment type="catalytic activity">
    <reaction evidence="1">
        <text>ATP + protein L-histidine = ADP + protein N-phospho-L-histidine.</text>
        <dbReference type="EC" id="2.7.13.3"/>
    </reaction>
</comment>
<dbReference type="AlphaFoldDB" id="V5ZAM2"/>
<dbReference type="Pfam" id="PF02518">
    <property type="entry name" value="HATPase_c"/>
    <property type="match status" value="1"/>
</dbReference>
<gene>
    <name evidence="10" type="primary">narQ</name>
    <name evidence="10" type="ORF">EPIR_2602</name>
</gene>
<dbReference type="Pfam" id="PF07730">
    <property type="entry name" value="HisKA_3"/>
    <property type="match status" value="1"/>
</dbReference>
<keyword evidence="8" id="KW-0902">Two-component regulatory system</keyword>
<protein>
    <recommendedName>
        <fullName evidence="2">histidine kinase</fullName>
        <ecNumber evidence="2">2.7.13.3</ecNumber>
    </recommendedName>
</protein>
<dbReference type="STRING" id="1161919.EPIR_2602"/>
<dbReference type="Gene3D" id="1.20.5.1930">
    <property type="match status" value="1"/>
</dbReference>
<dbReference type="GO" id="GO:0046983">
    <property type="term" value="F:protein dimerization activity"/>
    <property type="evidence" value="ECO:0007669"/>
    <property type="project" value="InterPro"/>
</dbReference>
<dbReference type="InterPro" id="IPR036890">
    <property type="entry name" value="HATPase_C_sf"/>
</dbReference>
<evidence type="ECO:0000256" key="4">
    <source>
        <dbReference type="ARBA" id="ARBA00022679"/>
    </source>
</evidence>
<dbReference type="GO" id="GO:0005524">
    <property type="term" value="F:ATP binding"/>
    <property type="evidence" value="ECO:0007669"/>
    <property type="project" value="UniProtKB-KW"/>
</dbReference>
<dbReference type="EC" id="2.7.13.3" evidence="2"/>